<reference evidence="7 8" key="1">
    <citation type="submission" date="2023-11" db="EMBL/GenBank/DDBJ databases">
        <title>Draft genome sequence and annotation of the polyextremotolerant black yeast-like fungus Aureobasidium pullulans NRRL 62042.</title>
        <authorList>
            <person name="Dielentheis-Frenken M.R.E."/>
            <person name="Wibberg D."/>
            <person name="Blank L.M."/>
            <person name="Tiso T."/>
        </authorList>
    </citation>
    <scope>NUCLEOTIDE SEQUENCE [LARGE SCALE GENOMIC DNA]</scope>
    <source>
        <strain evidence="7 8">NRRL 62042</strain>
    </source>
</reference>
<comment type="similarity">
    <text evidence="2 6">Belongs to the peroxisomal membrane protein PXMP2/4 family.</text>
</comment>
<evidence type="ECO:0000256" key="2">
    <source>
        <dbReference type="ARBA" id="ARBA00006824"/>
    </source>
</evidence>
<evidence type="ECO:0000256" key="6">
    <source>
        <dbReference type="RuleBase" id="RU363053"/>
    </source>
</evidence>
<dbReference type="InterPro" id="IPR007248">
    <property type="entry name" value="Mpv17_PMP22"/>
</dbReference>
<dbReference type="EMBL" id="JASGXD010000006">
    <property type="protein sequence ID" value="KAK6005250.1"/>
    <property type="molecule type" value="Genomic_DNA"/>
</dbReference>
<name>A0ABR0TLD1_AURPU</name>
<evidence type="ECO:0000256" key="1">
    <source>
        <dbReference type="ARBA" id="ARBA00004141"/>
    </source>
</evidence>
<dbReference type="Pfam" id="PF04117">
    <property type="entry name" value="Mpv17_PMP22"/>
    <property type="match status" value="1"/>
</dbReference>
<dbReference type="PANTHER" id="PTHR11266">
    <property type="entry name" value="PEROXISOMAL MEMBRANE PROTEIN 2, PXMP2 MPV17"/>
    <property type="match status" value="1"/>
</dbReference>
<keyword evidence="3 6" id="KW-0812">Transmembrane</keyword>
<evidence type="ECO:0000256" key="5">
    <source>
        <dbReference type="ARBA" id="ARBA00023136"/>
    </source>
</evidence>
<dbReference type="PANTHER" id="PTHR11266:SF80">
    <property type="entry name" value="PEROXISOMAL MEMBRANE PROTEIN 2"/>
    <property type="match status" value="1"/>
</dbReference>
<organism evidence="7 8">
    <name type="scientific">Aureobasidium pullulans</name>
    <name type="common">Black yeast</name>
    <name type="synonym">Pullularia pullulans</name>
    <dbReference type="NCBI Taxonomy" id="5580"/>
    <lineage>
        <taxon>Eukaryota</taxon>
        <taxon>Fungi</taxon>
        <taxon>Dikarya</taxon>
        <taxon>Ascomycota</taxon>
        <taxon>Pezizomycotina</taxon>
        <taxon>Dothideomycetes</taxon>
        <taxon>Dothideomycetidae</taxon>
        <taxon>Dothideales</taxon>
        <taxon>Saccotheciaceae</taxon>
        <taxon>Aureobasidium</taxon>
    </lineage>
</organism>
<evidence type="ECO:0000256" key="4">
    <source>
        <dbReference type="ARBA" id="ARBA00022989"/>
    </source>
</evidence>
<comment type="caution">
    <text evidence="7">The sequence shown here is derived from an EMBL/GenBank/DDBJ whole genome shotgun (WGS) entry which is preliminary data.</text>
</comment>
<keyword evidence="5 6" id="KW-0472">Membrane</keyword>
<evidence type="ECO:0000256" key="3">
    <source>
        <dbReference type="ARBA" id="ARBA00022692"/>
    </source>
</evidence>
<sequence>MFSPIASSTLQATAIAAASNVIAQLLEQRSRQTPSGFSIPDFLRFVIFTLLTAPPNYLWQLALERLFPGRKPLNSTKATLPRYEVRDHDNLSGADDLQHDEEHKTRLDWKNTMIKWFLDCITLGALLNTGAFIIIMGIMKGRSMQQIGNTLETSTFQIILASYKIWPLASIVNFAFIKVERRIVFLSLVGLVWGIFLSLTAAST</sequence>
<accession>A0ABR0TLD1</accession>
<dbReference type="Proteomes" id="UP001341245">
    <property type="component" value="Unassembled WGS sequence"/>
</dbReference>
<gene>
    <name evidence="7" type="ORF">QM012_008029</name>
</gene>
<feature type="transmembrane region" description="Helical" evidence="6">
    <location>
        <begin position="183"/>
        <end position="202"/>
    </location>
</feature>
<protein>
    <submittedName>
        <fullName evidence="7">Uncharacterized protein</fullName>
    </submittedName>
</protein>
<comment type="subcellular location">
    <subcellularLocation>
        <location evidence="1">Membrane</location>
        <topology evidence="1">Multi-pass membrane protein</topology>
    </subcellularLocation>
</comment>
<evidence type="ECO:0000313" key="8">
    <source>
        <dbReference type="Proteomes" id="UP001341245"/>
    </source>
</evidence>
<feature type="transmembrane region" description="Helical" evidence="6">
    <location>
        <begin position="158"/>
        <end position="176"/>
    </location>
</feature>
<proteinExistence type="inferred from homology"/>
<feature type="transmembrane region" description="Helical" evidence="6">
    <location>
        <begin position="116"/>
        <end position="138"/>
    </location>
</feature>
<evidence type="ECO:0000313" key="7">
    <source>
        <dbReference type="EMBL" id="KAK6005250.1"/>
    </source>
</evidence>
<keyword evidence="4 6" id="KW-1133">Transmembrane helix</keyword>
<keyword evidence="8" id="KW-1185">Reference proteome</keyword>